<feature type="transmembrane region" description="Helical" evidence="5">
    <location>
        <begin position="116"/>
        <end position="137"/>
    </location>
</feature>
<evidence type="ECO:0000256" key="1">
    <source>
        <dbReference type="ARBA" id="ARBA00004141"/>
    </source>
</evidence>
<dbReference type="Proteomes" id="UP000014023">
    <property type="component" value="Unassembled WGS sequence"/>
</dbReference>
<name>A0A9W5PYH1_BACCE</name>
<gene>
    <name evidence="7" type="ORF">IKE_05884</name>
</gene>
<reference evidence="7 8" key="1">
    <citation type="submission" date="2012-12" db="EMBL/GenBank/DDBJ databases">
        <title>The Genome Sequence of Bacillus cereus VD196.</title>
        <authorList>
            <consortium name="The Broad Institute Genome Sequencing Platform"/>
            <consortium name="The Broad Institute Genome Sequencing Center for Infectious Disease"/>
            <person name="Feldgarden M."/>
            <person name="Van der Auwera G.A."/>
            <person name="Mahillon J."/>
            <person name="Duprez V."/>
            <person name="Timmery S."/>
            <person name="Mattelet C."/>
            <person name="Dierick K."/>
            <person name="Sun M."/>
            <person name="Yu Z."/>
            <person name="Zhu L."/>
            <person name="Hu X."/>
            <person name="Shank E.B."/>
            <person name="Swiecicka I."/>
            <person name="Hansen B.M."/>
            <person name="Andrup L."/>
            <person name="Walker B."/>
            <person name="Young S.K."/>
            <person name="Zeng Q."/>
            <person name="Gargeya S."/>
            <person name="Fitzgerald M."/>
            <person name="Haas B."/>
            <person name="Abouelleil A."/>
            <person name="Alvarado L."/>
            <person name="Arachchi H.M."/>
            <person name="Berlin A.M."/>
            <person name="Chapman S.B."/>
            <person name="Dewar J."/>
            <person name="Goldberg J."/>
            <person name="Griggs A."/>
            <person name="Gujja S."/>
            <person name="Hansen M."/>
            <person name="Howarth C."/>
            <person name="Imamovic A."/>
            <person name="Larimer J."/>
            <person name="McCowan C."/>
            <person name="Murphy C."/>
            <person name="Neiman D."/>
            <person name="Pearson M."/>
            <person name="Priest M."/>
            <person name="Roberts A."/>
            <person name="Saif S."/>
            <person name="Shea T."/>
            <person name="Sisk P."/>
            <person name="Sykes S."/>
            <person name="Wortman J."/>
            <person name="Nusbaum C."/>
            <person name="Birren B."/>
        </authorList>
    </citation>
    <scope>NUCLEOTIDE SEQUENCE [LARGE SCALE GENOMIC DNA]</scope>
    <source>
        <strain evidence="7 8">VD196</strain>
    </source>
</reference>
<feature type="transmembrane region" description="Helical" evidence="5">
    <location>
        <begin position="200"/>
        <end position="225"/>
    </location>
</feature>
<feature type="transmembrane region" description="Helical" evidence="5">
    <location>
        <begin position="62"/>
        <end position="80"/>
    </location>
</feature>
<keyword evidence="2 5" id="KW-0812">Transmembrane</keyword>
<protein>
    <recommendedName>
        <fullName evidence="6">O-antigen ligase-related domain-containing protein</fullName>
    </recommendedName>
</protein>
<evidence type="ECO:0000256" key="2">
    <source>
        <dbReference type="ARBA" id="ARBA00022692"/>
    </source>
</evidence>
<evidence type="ECO:0000313" key="8">
    <source>
        <dbReference type="Proteomes" id="UP000014023"/>
    </source>
</evidence>
<dbReference type="GO" id="GO:0016020">
    <property type="term" value="C:membrane"/>
    <property type="evidence" value="ECO:0007669"/>
    <property type="project" value="UniProtKB-SubCell"/>
</dbReference>
<feature type="transmembrane region" description="Helical" evidence="5">
    <location>
        <begin position="86"/>
        <end position="104"/>
    </location>
</feature>
<feature type="domain" description="O-antigen ligase-related" evidence="6">
    <location>
        <begin position="198"/>
        <end position="336"/>
    </location>
</feature>
<feature type="transmembrane region" description="Helical" evidence="5">
    <location>
        <begin position="172"/>
        <end position="188"/>
    </location>
</feature>
<dbReference type="RefSeq" id="WP_001078418.1">
    <property type="nucleotide sequence ID" value="NZ_KB976270.1"/>
</dbReference>
<dbReference type="InterPro" id="IPR007016">
    <property type="entry name" value="O-antigen_ligase-rel_domated"/>
</dbReference>
<comment type="subcellular location">
    <subcellularLocation>
        <location evidence="1">Membrane</location>
        <topology evidence="1">Multi-pass membrane protein</topology>
    </subcellularLocation>
</comment>
<feature type="transmembrane region" description="Helical" evidence="5">
    <location>
        <begin position="295"/>
        <end position="313"/>
    </location>
</feature>
<proteinExistence type="predicted"/>
<dbReference type="PANTHER" id="PTHR37422:SF17">
    <property type="entry name" value="O-ANTIGEN LIGASE"/>
    <property type="match status" value="1"/>
</dbReference>
<keyword evidence="3 5" id="KW-1133">Transmembrane helix</keyword>
<sequence length="402" mass="46463">MNREKQEKNEKKLLFFILILFSLVIGSKLNLSIGVALKPYMVLMAMYILVNVKNLMISKPRLYEVILFIFYFIYCITGIYSRYSDLAMRGILATIMLFILYFCIKDILRKLSLDSIEYGISVVGILFNIGSLIYYTMGVLNVENDFRGNDIEHFGIVLDRNMGRLIGLTSDPNLFAFFNLLFFCYYIMNTKMLRNKIGLLLSITTIILTFSRGALLSLLLLIVLSLVLKESSGKIKIIFSLSIIYVIASFCIIQYTGTSFEEMVMERFSTFSEDRGSGRLDLWEQGIQLFSDNPLLGIGSYNFSMYHLFLYGSQMFVHNTFLEVLSETGLLGSFFYTLSMLIILFQSIFLVIKNKRSNFLFLTLVGYLSMMFMLSLVLSEMFIFFIALFFRYYEELQEVSDA</sequence>
<evidence type="ECO:0000259" key="6">
    <source>
        <dbReference type="Pfam" id="PF04932"/>
    </source>
</evidence>
<dbReference type="InterPro" id="IPR051533">
    <property type="entry name" value="WaaL-like"/>
</dbReference>
<feature type="transmembrane region" description="Helical" evidence="5">
    <location>
        <begin position="333"/>
        <end position="352"/>
    </location>
</feature>
<dbReference type="AlphaFoldDB" id="A0A9W5PYH1"/>
<comment type="caution">
    <text evidence="7">The sequence shown here is derived from an EMBL/GenBank/DDBJ whole genome shotgun (WGS) entry which is preliminary data.</text>
</comment>
<feature type="transmembrane region" description="Helical" evidence="5">
    <location>
        <begin position="359"/>
        <end position="390"/>
    </location>
</feature>
<dbReference type="EMBL" id="AHFL01000062">
    <property type="protein sequence ID" value="EOO61610.1"/>
    <property type="molecule type" value="Genomic_DNA"/>
</dbReference>
<feature type="transmembrane region" description="Helical" evidence="5">
    <location>
        <begin position="12"/>
        <end position="27"/>
    </location>
</feature>
<organism evidence="7 8">
    <name type="scientific">Bacillus cereus VD196</name>
    <dbReference type="NCBI Taxonomy" id="1053243"/>
    <lineage>
        <taxon>Bacteria</taxon>
        <taxon>Bacillati</taxon>
        <taxon>Bacillota</taxon>
        <taxon>Bacilli</taxon>
        <taxon>Bacillales</taxon>
        <taxon>Bacillaceae</taxon>
        <taxon>Bacillus</taxon>
        <taxon>Bacillus cereus group</taxon>
    </lineage>
</organism>
<evidence type="ECO:0000256" key="3">
    <source>
        <dbReference type="ARBA" id="ARBA00022989"/>
    </source>
</evidence>
<evidence type="ECO:0000256" key="4">
    <source>
        <dbReference type="ARBA" id="ARBA00023136"/>
    </source>
</evidence>
<evidence type="ECO:0000256" key="5">
    <source>
        <dbReference type="SAM" id="Phobius"/>
    </source>
</evidence>
<dbReference type="PANTHER" id="PTHR37422">
    <property type="entry name" value="TEICHURONIC ACID BIOSYNTHESIS PROTEIN TUAE"/>
    <property type="match status" value="1"/>
</dbReference>
<keyword evidence="4 5" id="KW-0472">Membrane</keyword>
<evidence type="ECO:0000313" key="7">
    <source>
        <dbReference type="EMBL" id="EOO61610.1"/>
    </source>
</evidence>
<feature type="transmembrane region" description="Helical" evidence="5">
    <location>
        <begin position="237"/>
        <end position="257"/>
    </location>
</feature>
<accession>A0A9W5PYH1</accession>
<dbReference type="Pfam" id="PF04932">
    <property type="entry name" value="Wzy_C"/>
    <property type="match status" value="1"/>
</dbReference>